<dbReference type="EMBL" id="BTSX01000002">
    <property type="protein sequence ID" value="GMS83863.1"/>
    <property type="molecule type" value="Genomic_DNA"/>
</dbReference>
<evidence type="ECO:0000313" key="3">
    <source>
        <dbReference type="Proteomes" id="UP001432027"/>
    </source>
</evidence>
<dbReference type="Proteomes" id="UP001432027">
    <property type="component" value="Unassembled WGS sequence"/>
</dbReference>
<reference evidence="2" key="1">
    <citation type="submission" date="2023-10" db="EMBL/GenBank/DDBJ databases">
        <title>Genome assembly of Pristionchus species.</title>
        <authorList>
            <person name="Yoshida K."/>
            <person name="Sommer R.J."/>
        </authorList>
    </citation>
    <scope>NUCLEOTIDE SEQUENCE</scope>
    <source>
        <strain evidence="2">RS0144</strain>
    </source>
</reference>
<dbReference type="AlphaFoldDB" id="A0AAV5STE6"/>
<organism evidence="2 3">
    <name type="scientific">Pristionchus entomophagus</name>
    <dbReference type="NCBI Taxonomy" id="358040"/>
    <lineage>
        <taxon>Eukaryota</taxon>
        <taxon>Metazoa</taxon>
        <taxon>Ecdysozoa</taxon>
        <taxon>Nematoda</taxon>
        <taxon>Chromadorea</taxon>
        <taxon>Rhabditida</taxon>
        <taxon>Rhabditina</taxon>
        <taxon>Diplogasteromorpha</taxon>
        <taxon>Diplogasteroidea</taxon>
        <taxon>Neodiplogasteridae</taxon>
        <taxon>Pristionchus</taxon>
    </lineage>
</organism>
<evidence type="ECO:0000313" key="2">
    <source>
        <dbReference type="EMBL" id="GMS83863.1"/>
    </source>
</evidence>
<comment type="caution">
    <text evidence="2">The sequence shown here is derived from an EMBL/GenBank/DDBJ whole genome shotgun (WGS) entry which is preliminary data.</text>
</comment>
<evidence type="ECO:0000256" key="1">
    <source>
        <dbReference type="SAM" id="SignalP"/>
    </source>
</evidence>
<name>A0AAV5STE6_9BILA</name>
<sequence length="191" mass="20046">TMRFALVSAFLIGAAIADEVHVTLAPSLDPSIPPGVPVIQDAPLAVSSADTSALTPLTLQQPIEVAEPIILPEDLEERQDTVVRQTASSGKLQHILRAHYVGQLDNEQTFEAQDAAEPAALPKTPRVSLNELYFAQQQPAAAAPAASALPYPYSAYPPYPYGGYPYPGVYPYGAAAPFAAPAAVAASPARV</sequence>
<keyword evidence="1" id="KW-0732">Signal</keyword>
<proteinExistence type="predicted"/>
<feature type="signal peptide" evidence="1">
    <location>
        <begin position="1"/>
        <end position="17"/>
    </location>
</feature>
<accession>A0AAV5STE6</accession>
<gene>
    <name evidence="2" type="ORF">PENTCL1PPCAC_6038</name>
</gene>
<keyword evidence="3" id="KW-1185">Reference proteome</keyword>
<feature type="chain" id="PRO_5043977807" evidence="1">
    <location>
        <begin position="18"/>
        <end position="191"/>
    </location>
</feature>
<protein>
    <submittedName>
        <fullName evidence="2">Uncharacterized protein</fullName>
    </submittedName>
</protein>
<feature type="non-terminal residue" evidence="2">
    <location>
        <position position="1"/>
    </location>
</feature>